<evidence type="ECO:0000313" key="3">
    <source>
        <dbReference type="EMBL" id="KIH57825.1"/>
    </source>
</evidence>
<dbReference type="InterPro" id="IPR041588">
    <property type="entry name" value="Integrase_H2C2"/>
</dbReference>
<proteinExistence type="predicted"/>
<evidence type="ECO:0000313" key="4">
    <source>
        <dbReference type="Proteomes" id="UP000054047"/>
    </source>
</evidence>
<dbReference type="PANTHER" id="PTHR37984:SF5">
    <property type="entry name" value="PROTEIN NYNRIN-LIKE"/>
    <property type="match status" value="1"/>
</dbReference>
<feature type="domain" description="Integrase zinc-binding" evidence="2">
    <location>
        <begin position="13"/>
        <end position="66"/>
    </location>
</feature>
<dbReference type="PANTHER" id="PTHR37984">
    <property type="entry name" value="PROTEIN CBG26694"/>
    <property type="match status" value="1"/>
</dbReference>
<dbReference type="InterPro" id="IPR050951">
    <property type="entry name" value="Retrovirus_Pol_polyprotein"/>
</dbReference>
<organism evidence="3 4">
    <name type="scientific">Ancylostoma duodenale</name>
    <dbReference type="NCBI Taxonomy" id="51022"/>
    <lineage>
        <taxon>Eukaryota</taxon>
        <taxon>Metazoa</taxon>
        <taxon>Ecdysozoa</taxon>
        <taxon>Nematoda</taxon>
        <taxon>Chromadorea</taxon>
        <taxon>Rhabditida</taxon>
        <taxon>Rhabditina</taxon>
        <taxon>Rhabditomorpha</taxon>
        <taxon>Strongyloidea</taxon>
        <taxon>Ancylostomatidae</taxon>
        <taxon>Ancylostomatinae</taxon>
        <taxon>Ancylostoma</taxon>
    </lineage>
</organism>
<dbReference type="GO" id="GO:0003964">
    <property type="term" value="F:RNA-directed DNA polymerase activity"/>
    <property type="evidence" value="ECO:0007669"/>
    <property type="project" value="UniProtKB-EC"/>
</dbReference>
<dbReference type="Pfam" id="PF17921">
    <property type="entry name" value="Integrase_H2C2"/>
    <property type="match status" value="1"/>
</dbReference>
<dbReference type="Gene3D" id="1.10.340.70">
    <property type="match status" value="1"/>
</dbReference>
<keyword evidence="4" id="KW-1185">Reference proteome</keyword>
<protein>
    <recommendedName>
        <fullName evidence="1">RNA-directed DNA polymerase</fullName>
        <ecNumber evidence="1">2.7.7.49</ecNumber>
    </recommendedName>
</protein>
<dbReference type="FunFam" id="1.10.340.70:FF:000001">
    <property type="entry name" value="Retrovirus-related Pol polyprotein from transposon gypsy-like Protein"/>
    <property type="match status" value="1"/>
</dbReference>
<dbReference type="EMBL" id="KN733899">
    <property type="protein sequence ID" value="KIH57825.1"/>
    <property type="molecule type" value="Genomic_DNA"/>
</dbReference>
<reference evidence="3 4" key="1">
    <citation type="submission" date="2013-12" db="EMBL/GenBank/DDBJ databases">
        <title>Draft genome of the parsitic nematode Ancylostoma duodenale.</title>
        <authorList>
            <person name="Mitreva M."/>
        </authorList>
    </citation>
    <scope>NUCLEOTIDE SEQUENCE [LARGE SCALE GENOMIC DNA]</scope>
    <source>
        <strain evidence="3 4">Zhejiang</strain>
    </source>
</reference>
<evidence type="ECO:0000259" key="2">
    <source>
        <dbReference type="Pfam" id="PF17921"/>
    </source>
</evidence>
<dbReference type="EC" id="2.7.7.49" evidence="1"/>
<dbReference type="Proteomes" id="UP000054047">
    <property type="component" value="Unassembled WGS sequence"/>
</dbReference>
<dbReference type="AlphaFoldDB" id="A0A0C2GA31"/>
<name>A0A0C2GA31_9BILA</name>
<sequence>MIREENALHRIVVPTRFHSRVMTLLHEEHPGINRMKALARFFLYWTNITKDIENFFRECRSCQEATKSPVKTELH</sequence>
<accession>A0A0C2GA31</accession>
<gene>
    <name evidence="3" type="ORF">ANCDUO_11982</name>
</gene>
<dbReference type="OrthoDB" id="5862337at2759"/>
<evidence type="ECO:0000256" key="1">
    <source>
        <dbReference type="ARBA" id="ARBA00012493"/>
    </source>
</evidence>